<evidence type="ECO:0000256" key="1">
    <source>
        <dbReference type="ARBA" id="ARBA00022481"/>
    </source>
</evidence>
<evidence type="ECO:0000313" key="2">
    <source>
        <dbReference type="EMBL" id="WDE96444.1"/>
    </source>
</evidence>
<dbReference type="InterPro" id="IPR045584">
    <property type="entry name" value="Pilin-like"/>
</dbReference>
<gene>
    <name evidence="2" type="ORF">PQO03_00505</name>
</gene>
<reference evidence="2 3" key="1">
    <citation type="submission" date="2023-02" db="EMBL/GenBank/DDBJ databases">
        <title>Genome sequence of Lentisphaera profundi SAORIC-696.</title>
        <authorList>
            <person name="Kim e."/>
            <person name="Cho J.-C."/>
            <person name="Choi A."/>
            <person name="Kang I."/>
        </authorList>
    </citation>
    <scope>NUCLEOTIDE SEQUENCE [LARGE SCALE GENOMIC DNA]</scope>
    <source>
        <strain evidence="2 3">SAORIC-696</strain>
    </source>
</reference>
<dbReference type="PRINTS" id="PR00813">
    <property type="entry name" value="BCTERIALGSPG"/>
</dbReference>
<accession>A0ABY7VUL1</accession>
<dbReference type="Gene3D" id="3.30.700.10">
    <property type="entry name" value="Glycoprotein, Type 4 Pilin"/>
    <property type="match status" value="1"/>
</dbReference>
<proteinExistence type="predicted"/>
<organism evidence="2 3">
    <name type="scientific">Lentisphaera profundi</name>
    <dbReference type="NCBI Taxonomy" id="1658616"/>
    <lineage>
        <taxon>Bacteria</taxon>
        <taxon>Pseudomonadati</taxon>
        <taxon>Lentisphaerota</taxon>
        <taxon>Lentisphaeria</taxon>
        <taxon>Lentisphaerales</taxon>
        <taxon>Lentisphaeraceae</taxon>
        <taxon>Lentisphaera</taxon>
    </lineage>
</organism>
<dbReference type="SUPFAM" id="SSF54523">
    <property type="entry name" value="Pili subunits"/>
    <property type="match status" value="1"/>
</dbReference>
<keyword evidence="3" id="KW-1185">Reference proteome</keyword>
<evidence type="ECO:0000313" key="3">
    <source>
        <dbReference type="Proteomes" id="UP001214250"/>
    </source>
</evidence>
<keyword evidence="1" id="KW-0488">Methylation</keyword>
<name>A0ABY7VUL1_9BACT</name>
<dbReference type="PANTHER" id="PTHR30093">
    <property type="entry name" value="GENERAL SECRETION PATHWAY PROTEIN G"/>
    <property type="match status" value="1"/>
</dbReference>
<dbReference type="RefSeq" id="WP_274150510.1">
    <property type="nucleotide sequence ID" value="NZ_CP117811.1"/>
</dbReference>
<dbReference type="PANTHER" id="PTHR30093:SF2">
    <property type="entry name" value="TYPE II SECRETION SYSTEM PROTEIN H"/>
    <property type="match status" value="1"/>
</dbReference>
<dbReference type="InterPro" id="IPR000983">
    <property type="entry name" value="Bac_GSPG_pilin"/>
</dbReference>
<dbReference type="Proteomes" id="UP001214250">
    <property type="component" value="Chromosome 1"/>
</dbReference>
<dbReference type="EMBL" id="CP117811">
    <property type="protein sequence ID" value="WDE96444.1"/>
    <property type="molecule type" value="Genomic_DNA"/>
</dbReference>
<sequence length="228" mass="25383">MKKKFTLIEILVVFAIIGILASLLIPSLSKARRTAKESVCKSNLKQIGLALFLYPLDNNDFLPPGSLVDSGVIGLSLKGTDSGTMFYTQPYTGITLHPTTLELTDLRGTIFDEPILEGNNNGGIEYPAFAGYSYNWRYMGYRASDNTGHQWGPKQTSEILNPSKSMLEGDASDTMNSAGHTWFRFQNVGDRHQGFINALFSDGHVNKEQSAPLTNNENEKWWISDHSW</sequence>
<protein>
    <submittedName>
        <fullName evidence="2">Type II secretion system protein</fullName>
    </submittedName>
</protein>